<feature type="compositionally biased region" description="Polar residues" evidence="1">
    <location>
        <begin position="189"/>
        <end position="198"/>
    </location>
</feature>
<organism evidence="2 3">
    <name type="scientific">Phytophthora ramorum</name>
    <name type="common">Sudden oak death agent</name>
    <dbReference type="NCBI Taxonomy" id="164328"/>
    <lineage>
        <taxon>Eukaryota</taxon>
        <taxon>Sar</taxon>
        <taxon>Stramenopiles</taxon>
        <taxon>Oomycota</taxon>
        <taxon>Peronosporomycetes</taxon>
        <taxon>Peronosporales</taxon>
        <taxon>Peronosporaceae</taxon>
        <taxon>Phytophthora</taxon>
    </lineage>
</organism>
<feature type="compositionally biased region" description="Polar residues" evidence="1">
    <location>
        <begin position="26"/>
        <end position="48"/>
    </location>
</feature>
<accession>H3HDL9</accession>
<name>H3HDL9_PHYRM</name>
<dbReference type="HOGENOM" id="CLU_285828_0_0_1"/>
<evidence type="ECO:0000313" key="2">
    <source>
        <dbReference type="EnsemblProtists" id="Phyra96259"/>
    </source>
</evidence>
<protein>
    <recommendedName>
        <fullName evidence="4">EF-hand domain-containing protein</fullName>
    </recommendedName>
</protein>
<dbReference type="AlphaFoldDB" id="H3HDL9"/>
<dbReference type="EnsemblProtists" id="Phyra96259">
    <property type="protein sequence ID" value="Phyra96259"/>
    <property type="gene ID" value="Phyra96259"/>
</dbReference>
<keyword evidence="3" id="KW-1185">Reference proteome</keyword>
<dbReference type="EMBL" id="DS566066">
    <property type="status" value="NOT_ANNOTATED_CDS"/>
    <property type="molecule type" value="Genomic_DNA"/>
</dbReference>
<evidence type="ECO:0000313" key="3">
    <source>
        <dbReference type="Proteomes" id="UP000005238"/>
    </source>
</evidence>
<reference evidence="3" key="1">
    <citation type="journal article" date="2006" name="Science">
        <title>Phytophthora genome sequences uncover evolutionary origins and mechanisms of pathogenesis.</title>
        <authorList>
            <person name="Tyler B.M."/>
            <person name="Tripathy S."/>
            <person name="Zhang X."/>
            <person name="Dehal P."/>
            <person name="Jiang R.H."/>
            <person name="Aerts A."/>
            <person name="Arredondo F.D."/>
            <person name="Baxter L."/>
            <person name="Bensasson D."/>
            <person name="Beynon J.L."/>
            <person name="Chapman J."/>
            <person name="Damasceno C.M."/>
            <person name="Dorrance A.E."/>
            <person name="Dou D."/>
            <person name="Dickerman A.W."/>
            <person name="Dubchak I.L."/>
            <person name="Garbelotto M."/>
            <person name="Gijzen M."/>
            <person name="Gordon S.G."/>
            <person name="Govers F."/>
            <person name="Grunwald N.J."/>
            <person name="Huang W."/>
            <person name="Ivors K.L."/>
            <person name="Jones R.W."/>
            <person name="Kamoun S."/>
            <person name="Krampis K."/>
            <person name="Lamour K.H."/>
            <person name="Lee M.K."/>
            <person name="McDonald W.H."/>
            <person name="Medina M."/>
            <person name="Meijer H.J."/>
            <person name="Nordberg E.K."/>
            <person name="Maclean D.J."/>
            <person name="Ospina-Giraldo M.D."/>
            <person name="Morris P.F."/>
            <person name="Phuntumart V."/>
            <person name="Putnam N.H."/>
            <person name="Rash S."/>
            <person name="Rose J.K."/>
            <person name="Sakihama Y."/>
            <person name="Salamov A.A."/>
            <person name="Savidor A."/>
            <person name="Scheuring C.F."/>
            <person name="Smith B.M."/>
            <person name="Sobral B.W."/>
            <person name="Terry A."/>
            <person name="Torto-Alalibo T.A."/>
            <person name="Win J."/>
            <person name="Xu Z."/>
            <person name="Zhang H."/>
            <person name="Grigoriev I.V."/>
            <person name="Rokhsar D.S."/>
            <person name="Boore J.L."/>
        </authorList>
    </citation>
    <scope>NUCLEOTIDE SEQUENCE [LARGE SCALE GENOMIC DNA]</scope>
    <source>
        <strain evidence="3">Pr102</strain>
    </source>
</reference>
<dbReference type="VEuPathDB" id="FungiDB:KRP23_12582"/>
<evidence type="ECO:0008006" key="4">
    <source>
        <dbReference type="Google" id="ProtNLM"/>
    </source>
</evidence>
<dbReference type="VEuPathDB" id="FungiDB:KRP22_12934"/>
<proteinExistence type="predicted"/>
<feature type="compositionally biased region" description="Low complexity" evidence="1">
    <location>
        <begin position="10"/>
        <end position="21"/>
    </location>
</feature>
<dbReference type="Proteomes" id="UP000005238">
    <property type="component" value="Unassembled WGS sequence"/>
</dbReference>
<reference evidence="2" key="2">
    <citation type="submission" date="2015-06" db="UniProtKB">
        <authorList>
            <consortium name="EnsemblProtists"/>
        </authorList>
    </citation>
    <scope>IDENTIFICATION</scope>
    <source>
        <strain evidence="2">Pr102</strain>
    </source>
</reference>
<feature type="compositionally biased region" description="Low complexity" evidence="1">
    <location>
        <begin position="137"/>
        <end position="146"/>
    </location>
</feature>
<feature type="region of interest" description="Disordered" evidence="1">
    <location>
        <begin position="189"/>
        <end position="219"/>
    </location>
</feature>
<feature type="region of interest" description="Disordered" evidence="1">
    <location>
        <begin position="1"/>
        <end position="121"/>
    </location>
</feature>
<sequence>MSKEIEFFNATSAESTSPEASGHGGSTSSAKYRASSRPNSVLLQSATETPDAAQRSLESRLSATNILQRMNQNSASRLSLSGPSGVDASTSGTSGKPKNRFTIPTDTAAPAKASGATPKLPQKLRQHVSRLRNQFALGSGAASGSSRNLSVGGRTASASPHKAPRPSMPAAAINSKRFSIAAAAAMQYSRRSNQLQASKETEPETKAPKTPASPQDRESVDLLRPLQTSLSCASLPAGWSSDEDDDAEQLFRQSERENSRMLRVCCSIDNLMLSIGDRAQEEKQTEAIFATKQVVSVIFDRSEDPSSSNNRGPRGDDGRAAATKMDGKEAQYAMEFLLEINDRIGKLYEFARTVFVDTVDGLRLQRKELEEGFTAAALKNEQLQSEMRDLRDFHEQNNVNAVDTFAIGTSGSRDAVLDNAFPDVSPDSGGDECGALKQQCQELSRLLEMAKQEIRMSHHERDVQKARVAEISSALFHDIATQDNQYNFVSSVSEDIAPAVTEVNWFSRLVNPPQPANVRKSRKKLVESKTEQQPPVVLSKFLAGLLMTDKQLATAKEESKARRQGSVPTLGPPTGALAEAEDNHEGIIMGCLQLVWAFYQRFLLAAEAQDLLGTRGIGGDPTMGCGVNSGAGSPATELVSLPIIVFHFFLERCSRERDAVQELESFVRCVHSAMDDVRLGIPYDDPLPSHYEELREVIENNQDQPITLETFNNLLLKFAVVPSPEELTARLGPFYQPTGDERKIPTDVFLALLMEAYKFQLQWRRDQLRALFIHLNHQEEVHQKIVHDGDIAQVDVDWLFAQLLQAAGGSSTKKRPGSGQQAGAKRLSNAHASAVTTPSPMLRAVRDKWPHIAHLFQRFSEARFNCAPQVSFHRWRAMVYELDLVHPHKLPFSKLQALFILAPRAFGADNALVERNFAAKLSCPLVGRALLEHRAFLRTVFFYYAKQDEIAEDERAALEEQALIREIQEHGGPPETHHGKDPEISASETKRSSMSFGEFQNFLTAFGLLDAPDFRPGGRHVFSAVMSLDNDDTLQLEFDEFAAATVALAVHLNPSPFTLWHQKVDDFAKRLRKMWGAQSEAAR</sequence>
<dbReference type="eggNOG" id="ENOG502S53M">
    <property type="taxonomic scope" value="Eukaryota"/>
</dbReference>
<feature type="compositionally biased region" description="Basic and acidic residues" evidence="1">
    <location>
        <begin position="313"/>
        <end position="324"/>
    </location>
</feature>
<feature type="region of interest" description="Disordered" evidence="1">
    <location>
        <begin position="300"/>
        <end position="324"/>
    </location>
</feature>
<feature type="region of interest" description="Disordered" evidence="1">
    <location>
        <begin position="809"/>
        <end position="833"/>
    </location>
</feature>
<feature type="region of interest" description="Disordered" evidence="1">
    <location>
        <begin position="137"/>
        <end position="171"/>
    </location>
</feature>
<dbReference type="InParanoid" id="H3HDL9"/>
<feature type="compositionally biased region" description="Polar residues" evidence="1">
    <location>
        <begin position="59"/>
        <end position="96"/>
    </location>
</feature>
<evidence type="ECO:0000256" key="1">
    <source>
        <dbReference type="SAM" id="MobiDB-lite"/>
    </source>
</evidence>
<feature type="region of interest" description="Disordered" evidence="1">
    <location>
        <begin position="554"/>
        <end position="577"/>
    </location>
</feature>